<dbReference type="Gene3D" id="3.40.190.10">
    <property type="entry name" value="Periplasmic binding protein-like II"/>
    <property type="match status" value="2"/>
</dbReference>
<comment type="similarity">
    <text evidence="2">Belongs to the bacterial solute-binding protein 1 family.</text>
</comment>
<evidence type="ECO:0000256" key="5">
    <source>
        <dbReference type="ARBA" id="ARBA00049629"/>
    </source>
</evidence>
<protein>
    <recommendedName>
        <fullName evidence="6">Probable sugar-binding periplasmic protein</fullName>
    </recommendedName>
</protein>
<gene>
    <name evidence="8" type="ORF">HPF_20650</name>
</gene>
<evidence type="ECO:0000256" key="6">
    <source>
        <dbReference type="ARBA" id="ARBA00049753"/>
    </source>
</evidence>
<sequence length="427" mass="46326" precursor="true">MRHYTGFRRACASLLASLLLAAGAGVRAGEVEVLHYWTSGGEAKSLAELKGMMAQRGHSWKDFAVVGGGGQNAMDVLKARVLAGNPPAAANIKGPAIQEWAALGALTNLDAMASFDRWDEALPKVVADQMKHKGRYVAVPVNVHRVNWLWANAEVLRQAGVNEAPRNFDEFFKAADKVRAAGLIALAHGGQDWQDFTTFESVVLGVGGAKFYDAALVKLDAQALGSDTLRRSLETFRRLRGYVDAASPGRDWNATTDLVIKGRAGFQFMGDWAKGEFLAAGQQPGKDFRCFPAPGTAEAFTYNVDSFAMFQLKAWEAQKAQGYLAYLLMGKDFQERFNLRKGSIPVRQNVAMDKFDECAKVSAQDFGKTAKAGTLVPSVAHGMALAPGQQALMRKLVSDFWNNPQMSVNDTQKQLLALAAGPQKPLP</sequence>
<dbReference type="AlphaFoldDB" id="A0A4P6X5E1"/>
<dbReference type="KEGG" id="hpse:HPF_20650"/>
<reference evidence="8 9" key="1">
    <citation type="submission" date="2019-03" db="EMBL/GenBank/DDBJ databases">
        <authorList>
            <person name="Sebastian G."/>
            <person name="Baumann P."/>
            <person name="Ruckert C."/>
            <person name="Kalinowski J."/>
            <person name="Nebel B."/>
            <person name="Takors R."/>
            <person name="Blombach B."/>
        </authorList>
    </citation>
    <scope>NUCLEOTIDE SEQUENCE [LARGE SCALE GENOMIC DNA]</scope>
    <source>
        <strain evidence="8 9">DSM 1084</strain>
    </source>
</reference>
<dbReference type="InterPro" id="IPR006059">
    <property type="entry name" value="SBP"/>
</dbReference>
<evidence type="ECO:0000256" key="2">
    <source>
        <dbReference type="ARBA" id="ARBA00008520"/>
    </source>
</evidence>
<proteinExistence type="inferred from homology"/>
<dbReference type="GO" id="GO:0042597">
    <property type="term" value="C:periplasmic space"/>
    <property type="evidence" value="ECO:0007669"/>
    <property type="project" value="UniProtKB-SubCell"/>
</dbReference>
<evidence type="ECO:0000256" key="1">
    <source>
        <dbReference type="ARBA" id="ARBA00004418"/>
    </source>
</evidence>
<comment type="subcellular location">
    <subcellularLocation>
        <location evidence="1">Periplasm</location>
    </subcellularLocation>
</comment>
<accession>A0A4P6X5E1</accession>
<dbReference type="PANTHER" id="PTHR43649:SF28">
    <property type="entry name" value="BINDING PROTEIN COMPONENT OF ABC SUGAR TRANSPORTER-RELATED"/>
    <property type="match status" value="1"/>
</dbReference>
<evidence type="ECO:0000313" key="9">
    <source>
        <dbReference type="Proteomes" id="UP000293912"/>
    </source>
</evidence>
<dbReference type="SUPFAM" id="SSF53850">
    <property type="entry name" value="Periplasmic binding protein-like II"/>
    <property type="match status" value="1"/>
</dbReference>
<keyword evidence="9" id="KW-1185">Reference proteome</keyword>
<keyword evidence="3" id="KW-0813">Transport</keyword>
<dbReference type="RefSeq" id="WP_133157707.1">
    <property type="nucleotide sequence ID" value="NZ_CP037867.1"/>
</dbReference>
<feature type="chain" id="PRO_5020976378" description="Probable sugar-binding periplasmic protein" evidence="7">
    <location>
        <begin position="29"/>
        <end position="427"/>
    </location>
</feature>
<name>A0A4P6X5E1_HYDPS</name>
<dbReference type="EMBL" id="CP037867">
    <property type="protein sequence ID" value="QBM30115.1"/>
    <property type="molecule type" value="Genomic_DNA"/>
</dbReference>
<organism evidence="8 9">
    <name type="scientific">Hydrogenophaga pseudoflava</name>
    <name type="common">Pseudomonas carboxydoflava</name>
    <dbReference type="NCBI Taxonomy" id="47421"/>
    <lineage>
        <taxon>Bacteria</taxon>
        <taxon>Pseudomonadati</taxon>
        <taxon>Pseudomonadota</taxon>
        <taxon>Betaproteobacteria</taxon>
        <taxon>Burkholderiales</taxon>
        <taxon>Comamonadaceae</taxon>
        <taxon>Hydrogenophaga</taxon>
    </lineage>
</organism>
<evidence type="ECO:0000256" key="3">
    <source>
        <dbReference type="ARBA" id="ARBA00022448"/>
    </source>
</evidence>
<feature type="signal peptide" evidence="7">
    <location>
        <begin position="1"/>
        <end position="28"/>
    </location>
</feature>
<evidence type="ECO:0000256" key="4">
    <source>
        <dbReference type="ARBA" id="ARBA00022729"/>
    </source>
</evidence>
<evidence type="ECO:0000256" key="7">
    <source>
        <dbReference type="SAM" id="SignalP"/>
    </source>
</evidence>
<dbReference type="Proteomes" id="UP000293912">
    <property type="component" value="Chromosome"/>
</dbReference>
<dbReference type="Pfam" id="PF01547">
    <property type="entry name" value="SBP_bac_1"/>
    <property type="match status" value="1"/>
</dbReference>
<keyword evidence="4 7" id="KW-0732">Signal</keyword>
<comment type="function">
    <text evidence="5">Part of a binding-protein-dependent transport system for a sugar.</text>
</comment>
<dbReference type="PANTHER" id="PTHR43649">
    <property type="entry name" value="ARABINOSE-BINDING PROTEIN-RELATED"/>
    <property type="match status" value="1"/>
</dbReference>
<dbReference type="InterPro" id="IPR050490">
    <property type="entry name" value="Bact_solute-bd_prot1"/>
</dbReference>
<evidence type="ECO:0000313" key="8">
    <source>
        <dbReference type="EMBL" id="QBM30115.1"/>
    </source>
</evidence>